<reference evidence="5 6" key="1">
    <citation type="submission" date="2023-09" db="EMBL/GenBank/DDBJ databases">
        <authorList>
            <person name="Wang M."/>
        </authorList>
    </citation>
    <scope>NUCLEOTIDE SEQUENCE [LARGE SCALE GENOMIC DNA]</scope>
    <source>
        <strain evidence="5">GT-2023</strain>
        <tissue evidence="5">Liver</tissue>
    </source>
</reference>
<feature type="compositionally biased region" description="Basic and acidic residues" evidence="3">
    <location>
        <begin position="302"/>
        <end position="319"/>
    </location>
</feature>
<evidence type="ECO:0000256" key="1">
    <source>
        <dbReference type="ARBA" id="ARBA00004496"/>
    </source>
</evidence>
<dbReference type="SMART" id="SM00312">
    <property type="entry name" value="PX"/>
    <property type="match status" value="1"/>
</dbReference>
<evidence type="ECO:0000313" key="5">
    <source>
        <dbReference type="EMBL" id="KAL1279906.1"/>
    </source>
</evidence>
<accession>A0ABR3NTH5</accession>
<evidence type="ECO:0000313" key="6">
    <source>
        <dbReference type="Proteomes" id="UP001558613"/>
    </source>
</evidence>
<keyword evidence="2" id="KW-0963">Cytoplasm</keyword>
<dbReference type="SUPFAM" id="SSF64268">
    <property type="entry name" value="PX domain"/>
    <property type="match status" value="1"/>
</dbReference>
<comment type="subcellular location">
    <subcellularLocation>
        <location evidence="1">Cytoplasm</location>
    </subcellularLocation>
</comment>
<gene>
    <name evidence="5" type="ORF">QQF64_014506</name>
</gene>
<dbReference type="PANTHER" id="PTHR22999:SF23">
    <property type="entry name" value="SORTING NEXIN-16"/>
    <property type="match status" value="1"/>
</dbReference>
<feature type="domain" description="PX" evidence="4">
    <location>
        <begin position="98"/>
        <end position="210"/>
    </location>
</feature>
<dbReference type="EMBL" id="JAYMGO010000002">
    <property type="protein sequence ID" value="KAL1279906.1"/>
    <property type="molecule type" value="Genomic_DNA"/>
</dbReference>
<proteinExistence type="predicted"/>
<dbReference type="PROSITE" id="PS50195">
    <property type="entry name" value="PX"/>
    <property type="match status" value="1"/>
</dbReference>
<name>A0ABR3NTH5_9TELE</name>
<dbReference type="InterPro" id="IPR036871">
    <property type="entry name" value="PX_dom_sf"/>
</dbReference>
<dbReference type="Gene3D" id="3.30.1520.10">
    <property type="entry name" value="Phox-like domain"/>
    <property type="match status" value="1"/>
</dbReference>
<feature type="region of interest" description="Disordered" evidence="3">
    <location>
        <begin position="228"/>
        <end position="254"/>
    </location>
</feature>
<evidence type="ECO:0000256" key="2">
    <source>
        <dbReference type="ARBA" id="ARBA00022490"/>
    </source>
</evidence>
<sequence length="319" mass="37027">MRRDCFLRALILFLRENPEDLMKKYPDNQKDVCEGEIEQLTIGGQAFDSASTIIEGPPHHHALPVGDAPGRRSQASQNTQADYRATFGCVLRTGSFEERTLKVTVLGYKVIEEKTKFTVYKILVKRAPDESWHIFRRYTDFSRLHDKLKEMFPSFNFVLPSKRWFNNFSAEFLEERQLGLQDFLQNLVAQKDVRNSEAVRKFLCLDDPPTAFDDIRDRWRLNGQRVPEKCPAAQRAPNSQPERTKNGLYRTQEELNREPRDFLTAQQYKEVERDDLRRPNKSSELGFIRGHGACWCGSATDSPEKHSSEGAFREPHEIN</sequence>
<feature type="region of interest" description="Disordered" evidence="3">
    <location>
        <begin position="298"/>
        <end position="319"/>
    </location>
</feature>
<dbReference type="InterPro" id="IPR001683">
    <property type="entry name" value="PX_dom"/>
</dbReference>
<dbReference type="InterPro" id="IPR051837">
    <property type="entry name" value="SortingNexin/PXDomain-PKLike"/>
</dbReference>
<protein>
    <recommendedName>
        <fullName evidence="4">PX domain-containing protein</fullName>
    </recommendedName>
</protein>
<keyword evidence="6" id="KW-1185">Reference proteome</keyword>
<dbReference type="Proteomes" id="UP001558613">
    <property type="component" value="Unassembled WGS sequence"/>
</dbReference>
<evidence type="ECO:0000256" key="3">
    <source>
        <dbReference type="SAM" id="MobiDB-lite"/>
    </source>
</evidence>
<comment type="caution">
    <text evidence="5">The sequence shown here is derived from an EMBL/GenBank/DDBJ whole genome shotgun (WGS) entry which is preliminary data.</text>
</comment>
<dbReference type="Pfam" id="PF00787">
    <property type="entry name" value="PX"/>
    <property type="match status" value="1"/>
</dbReference>
<evidence type="ECO:0000259" key="4">
    <source>
        <dbReference type="PROSITE" id="PS50195"/>
    </source>
</evidence>
<organism evidence="5 6">
    <name type="scientific">Cirrhinus molitorella</name>
    <name type="common">mud carp</name>
    <dbReference type="NCBI Taxonomy" id="172907"/>
    <lineage>
        <taxon>Eukaryota</taxon>
        <taxon>Metazoa</taxon>
        <taxon>Chordata</taxon>
        <taxon>Craniata</taxon>
        <taxon>Vertebrata</taxon>
        <taxon>Euteleostomi</taxon>
        <taxon>Actinopterygii</taxon>
        <taxon>Neopterygii</taxon>
        <taxon>Teleostei</taxon>
        <taxon>Ostariophysi</taxon>
        <taxon>Cypriniformes</taxon>
        <taxon>Cyprinidae</taxon>
        <taxon>Labeoninae</taxon>
        <taxon>Labeonini</taxon>
        <taxon>Cirrhinus</taxon>
    </lineage>
</organism>
<dbReference type="PANTHER" id="PTHR22999">
    <property type="entry name" value="PX SERINE/THREONINE KINASE PXK"/>
    <property type="match status" value="1"/>
</dbReference>